<evidence type="ECO:0000256" key="8">
    <source>
        <dbReference type="ARBA" id="ARBA00023065"/>
    </source>
</evidence>
<dbReference type="PANTHER" id="PTHR18945">
    <property type="entry name" value="NEUROTRANSMITTER GATED ION CHANNEL"/>
    <property type="match status" value="1"/>
</dbReference>
<keyword evidence="2" id="KW-0813">Transport</keyword>
<evidence type="ECO:0000313" key="23">
    <source>
        <dbReference type="Proteomes" id="UP001162156"/>
    </source>
</evidence>
<evidence type="ECO:0000259" key="20">
    <source>
        <dbReference type="Pfam" id="PF02931"/>
    </source>
</evidence>
<accession>A0AAV8YEB2</accession>
<evidence type="ECO:0000256" key="19">
    <source>
        <dbReference type="SAM" id="Phobius"/>
    </source>
</evidence>
<keyword evidence="3" id="KW-1003">Cell membrane</keyword>
<dbReference type="InterPro" id="IPR006029">
    <property type="entry name" value="Neurotrans-gated_channel_TM"/>
</dbReference>
<evidence type="ECO:0000259" key="21">
    <source>
        <dbReference type="Pfam" id="PF02932"/>
    </source>
</evidence>
<keyword evidence="15" id="KW-0628">Postsynaptic cell membrane</keyword>
<dbReference type="InterPro" id="IPR006028">
    <property type="entry name" value="GABAA/Glycine_rcpt"/>
</dbReference>
<dbReference type="InterPro" id="IPR038050">
    <property type="entry name" value="Neuro_actylchol_rec"/>
</dbReference>
<dbReference type="AlphaFoldDB" id="A0AAV8YEB2"/>
<feature type="transmembrane region" description="Helical" evidence="19">
    <location>
        <begin position="112"/>
        <end position="136"/>
    </location>
</feature>
<evidence type="ECO:0000256" key="17">
    <source>
        <dbReference type="ARBA" id="ARBA00023303"/>
    </source>
</evidence>
<dbReference type="InterPro" id="IPR002289">
    <property type="entry name" value="GABAAb_rcpt"/>
</dbReference>
<evidence type="ECO:0000256" key="16">
    <source>
        <dbReference type="ARBA" id="ARBA00023286"/>
    </source>
</evidence>
<keyword evidence="23" id="KW-1185">Reference proteome</keyword>
<dbReference type="PRINTS" id="PR00253">
    <property type="entry name" value="GABAARECEPTR"/>
</dbReference>
<dbReference type="InterPro" id="IPR036734">
    <property type="entry name" value="Neur_chan_lig-bd_sf"/>
</dbReference>
<keyword evidence="13" id="KW-0325">Glycoprotein</keyword>
<dbReference type="PROSITE" id="PS00236">
    <property type="entry name" value="NEUROTR_ION_CHANNEL"/>
    <property type="match status" value="1"/>
</dbReference>
<keyword evidence="14" id="KW-0868">Chloride</keyword>
<feature type="transmembrane region" description="Helical" evidence="19">
    <location>
        <begin position="177"/>
        <end position="201"/>
    </location>
</feature>
<evidence type="ECO:0000256" key="18">
    <source>
        <dbReference type="ARBA" id="ARBA00034104"/>
    </source>
</evidence>
<keyword evidence="10" id="KW-1015">Disulfide bond</keyword>
<dbReference type="GO" id="GO:0034707">
    <property type="term" value="C:chloride channel complex"/>
    <property type="evidence" value="ECO:0007669"/>
    <property type="project" value="UniProtKB-KW"/>
</dbReference>
<dbReference type="GO" id="GO:0005254">
    <property type="term" value="F:chloride channel activity"/>
    <property type="evidence" value="ECO:0007669"/>
    <property type="project" value="UniProtKB-KW"/>
</dbReference>
<keyword evidence="7" id="KW-0770">Synapse</keyword>
<protein>
    <submittedName>
        <fullName evidence="22">Uncharacterized protein</fullName>
    </submittedName>
</protein>
<gene>
    <name evidence="22" type="ORF">NQ314_008145</name>
</gene>
<dbReference type="Proteomes" id="UP001162156">
    <property type="component" value="Unassembled WGS sequence"/>
</dbReference>
<dbReference type="InterPro" id="IPR036719">
    <property type="entry name" value="Neuro-gated_channel_TM_sf"/>
</dbReference>
<feature type="domain" description="Neurotransmitter-gated ion-channel ligand-binding" evidence="20">
    <location>
        <begin position="3"/>
        <end position="111"/>
    </location>
</feature>
<evidence type="ECO:0000256" key="10">
    <source>
        <dbReference type="ARBA" id="ARBA00023157"/>
    </source>
</evidence>
<feature type="domain" description="Neurotransmitter-gated ion-channel transmembrane" evidence="21">
    <location>
        <begin position="119"/>
        <end position="323"/>
    </location>
</feature>
<evidence type="ECO:0000256" key="3">
    <source>
        <dbReference type="ARBA" id="ARBA00022475"/>
    </source>
</evidence>
<dbReference type="NCBIfam" id="TIGR00860">
    <property type="entry name" value="LIC"/>
    <property type="match status" value="1"/>
</dbReference>
<dbReference type="CDD" id="cd19049">
    <property type="entry name" value="LGIC_TM_anion"/>
    <property type="match status" value="1"/>
</dbReference>
<evidence type="ECO:0000256" key="12">
    <source>
        <dbReference type="ARBA" id="ARBA00023173"/>
    </source>
</evidence>
<keyword evidence="6 19" id="KW-1133">Transmembrane helix</keyword>
<evidence type="ECO:0000256" key="9">
    <source>
        <dbReference type="ARBA" id="ARBA00023136"/>
    </source>
</evidence>
<dbReference type="Pfam" id="PF02932">
    <property type="entry name" value="Neur_chan_memb"/>
    <property type="match status" value="1"/>
</dbReference>
<keyword evidence="16" id="KW-1071">Ligand-gated ion channel</keyword>
<keyword evidence="5" id="KW-0732">Signal</keyword>
<evidence type="ECO:0000256" key="5">
    <source>
        <dbReference type="ARBA" id="ARBA00022729"/>
    </source>
</evidence>
<organism evidence="22 23">
    <name type="scientific">Rhamnusium bicolor</name>
    <dbReference type="NCBI Taxonomy" id="1586634"/>
    <lineage>
        <taxon>Eukaryota</taxon>
        <taxon>Metazoa</taxon>
        <taxon>Ecdysozoa</taxon>
        <taxon>Arthropoda</taxon>
        <taxon>Hexapoda</taxon>
        <taxon>Insecta</taxon>
        <taxon>Pterygota</taxon>
        <taxon>Neoptera</taxon>
        <taxon>Endopterygota</taxon>
        <taxon>Coleoptera</taxon>
        <taxon>Polyphaga</taxon>
        <taxon>Cucujiformia</taxon>
        <taxon>Chrysomeloidea</taxon>
        <taxon>Cerambycidae</taxon>
        <taxon>Lepturinae</taxon>
        <taxon>Rhagiini</taxon>
        <taxon>Rhamnusium</taxon>
    </lineage>
</organism>
<evidence type="ECO:0000256" key="15">
    <source>
        <dbReference type="ARBA" id="ARBA00023257"/>
    </source>
</evidence>
<proteinExistence type="inferred from homology"/>
<evidence type="ECO:0000256" key="6">
    <source>
        <dbReference type="ARBA" id="ARBA00022989"/>
    </source>
</evidence>
<dbReference type="GO" id="GO:0005230">
    <property type="term" value="F:extracellular ligand-gated monoatomic ion channel activity"/>
    <property type="evidence" value="ECO:0007669"/>
    <property type="project" value="InterPro"/>
</dbReference>
<dbReference type="SUPFAM" id="SSF63712">
    <property type="entry name" value="Nicotinic receptor ligand binding domain-like"/>
    <property type="match status" value="1"/>
</dbReference>
<evidence type="ECO:0000313" key="22">
    <source>
        <dbReference type="EMBL" id="KAJ8949683.1"/>
    </source>
</evidence>
<evidence type="ECO:0000256" key="7">
    <source>
        <dbReference type="ARBA" id="ARBA00023018"/>
    </source>
</evidence>
<dbReference type="Pfam" id="PF02931">
    <property type="entry name" value="Neur_chan_LBD"/>
    <property type="match status" value="1"/>
</dbReference>
<evidence type="ECO:0000256" key="13">
    <source>
        <dbReference type="ARBA" id="ARBA00023180"/>
    </source>
</evidence>
<comment type="similarity">
    <text evidence="1">Belongs to the ligand-gated ion channel (TC 1.A.9) family. Gamma-aminobutyric acid receptor (TC 1.A.9.5) subfamily.</text>
</comment>
<dbReference type="GO" id="GO:0099095">
    <property type="term" value="F:ligand-gated monoatomic anion channel activity"/>
    <property type="evidence" value="ECO:0007669"/>
    <property type="project" value="UniProtKB-ARBA"/>
</dbReference>
<dbReference type="SUPFAM" id="SSF90112">
    <property type="entry name" value="Neurotransmitter-gated ion-channel transmembrane pore"/>
    <property type="match status" value="1"/>
</dbReference>
<dbReference type="InterPro" id="IPR018000">
    <property type="entry name" value="Neurotransmitter_ion_chnl_CS"/>
</dbReference>
<keyword evidence="12" id="KW-0869">Chloride channel</keyword>
<comment type="subcellular location">
    <subcellularLocation>
        <location evidence="18">Postsynaptic cell membrane</location>
        <topology evidence="18">Multi-pass membrane protein</topology>
    </subcellularLocation>
</comment>
<dbReference type="EMBL" id="JANEYF010002218">
    <property type="protein sequence ID" value="KAJ8949683.1"/>
    <property type="molecule type" value="Genomic_DNA"/>
</dbReference>
<feature type="non-terminal residue" evidence="22">
    <location>
        <position position="1"/>
    </location>
</feature>
<dbReference type="FunFam" id="1.20.58.390:FF:000040">
    <property type="entry name" value="Gamma-aminobutyric acid receptor subunit beta-like"/>
    <property type="match status" value="1"/>
</dbReference>
<keyword evidence="17" id="KW-0407">Ion channel</keyword>
<keyword evidence="4 19" id="KW-0812">Transmembrane</keyword>
<name>A0AAV8YEB2_9CUCU</name>
<dbReference type="InterPro" id="IPR006201">
    <property type="entry name" value="Neur_channel"/>
</dbReference>
<keyword evidence="9 19" id="KW-0472">Membrane</keyword>
<evidence type="ECO:0000256" key="4">
    <source>
        <dbReference type="ARBA" id="ARBA00022692"/>
    </source>
</evidence>
<keyword evidence="8" id="KW-0406">Ion transport</keyword>
<dbReference type="Gene3D" id="2.70.170.10">
    <property type="entry name" value="Neurotransmitter-gated ion-channel ligand-binding domain"/>
    <property type="match status" value="1"/>
</dbReference>
<comment type="caution">
    <text evidence="22">The sequence shown here is derived from an EMBL/GenBank/DDBJ whole genome shotgun (WGS) entry which is preliminary data.</text>
</comment>
<dbReference type="GO" id="GO:0004890">
    <property type="term" value="F:GABA-A receptor activity"/>
    <property type="evidence" value="ECO:0007669"/>
    <property type="project" value="InterPro"/>
</dbReference>
<dbReference type="Gene3D" id="1.20.58.390">
    <property type="entry name" value="Neurotransmitter-gated ion-channel transmembrane domain"/>
    <property type="match status" value="1"/>
</dbReference>
<feature type="transmembrane region" description="Helical" evidence="19">
    <location>
        <begin position="306"/>
        <end position="325"/>
    </location>
</feature>
<sequence>FLHDVTERNKLVRLNGDGSITYGMRFTTTLACMMDLHYYPLDSQNCTVEIESYGYTVMDVVMYWKATPVRGVEEAELPQFTIIGYETNDRKERLATGIYQRLSLSFKLQRNIGYFVFQTYLPSILIVMLSWVSFWINHEATSARVALGITTVLTMTTISTGVRSSLPRISYVKAIDIYLVMCFVFVFAALLEYAAVNYTYWGARAKKKSKKTKESDESKHGTKSANEQSCLNNEDIIELQDVRMSPIASIRNRHNSKNNTCDLDPSKFPPTNPVHRPKVLHAIRKGALVLKASMPKIKDVNVIDKYSRIVFPVTFLLFNVGYWLFYFF</sequence>
<evidence type="ECO:0000256" key="1">
    <source>
        <dbReference type="ARBA" id="ARBA00010180"/>
    </source>
</evidence>
<dbReference type="InterPro" id="IPR006202">
    <property type="entry name" value="Neur_chan_lig-bd"/>
</dbReference>
<keyword evidence="11" id="KW-0675">Receptor</keyword>
<dbReference type="GO" id="GO:0045211">
    <property type="term" value="C:postsynaptic membrane"/>
    <property type="evidence" value="ECO:0007669"/>
    <property type="project" value="UniProtKB-SubCell"/>
</dbReference>
<reference evidence="22" key="1">
    <citation type="journal article" date="2023" name="Insect Mol. Biol.">
        <title>Genome sequencing provides insights into the evolution of gene families encoding plant cell wall-degrading enzymes in longhorned beetles.</title>
        <authorList>
            <person name="Shin N.R."/>
            <person name="Okamura Y."/>
            <person name="Kirsch R."/>
            <person name="Pauchet Y."/>
        </authorList>
    </citation>
    <scope>NUCLEOTIDE SEQUENCE</scope>
    <source>
        <strain evidence="22">RBIC_L_NR</strain>
    </source>
</reference>
<evidence type="ECO:0000256" key="11">
    <source>
        <dbReference type="ARBA" id="ARBA00023170"/>
    </source>
</evidence>
<evidence type="ECO:0000256" key="14">
    <source>
        <dbReference type="ARBA" id="ARBA00023214"/>
    </source>
</evidence>
<evidence type="ECO:0000256" key="2">
    <source>
        <dbReference type="ARBA" id="ARBA00022448"/>
    </source>
</evidence>
<dbReference type="FunFam" id="2.70.170.10:FF:000074">
    <property type="entry name" value="Uncharacterized protein"/>
    <property type="match status" value="1"/>
</dbReference>
<dbReference type="PRINTS" id="PR01160">
    <property type="entry name" value="GABAARBETA"/>
</dbReference>